<evidence type="ECO:0000256" key="7">
    <source>
        <dbReference type="SAM" id="MobiDB-lite"/>
    </source>
</evidence>
<feature type="compositionally biased region" description="Low complexity" evidence="7">
    <location>
        <begin position="304"/>
        <end position="318"/>
    </location>
</feature>
<dbReference type="PANTHER" id="PTHR45881">
    <property type="entry name" value="CHECKPOINT SUPPRESSOR 1-LIKE, ISOFORM A-RELATED"/>
    <property type="match status" value="1"/>
</dbReference>
<evidence type="ECO:0000313" key="10">
    <source>
        <dbReference type="Proteomes" id="UP001583193"/>
    </source>
</evidence>
<evidence type="ECO:0000259" key="8">
    <source>
        <dbReference type="PROSITE" id="PS50039"/>
    </source>
</evidence>
<evidence type="ECO:0000256" key="3">
    <source>
        <dbReference type="ARBA" id="ARBA00023125"/>
    </source>
</evidence>
<evidence type="ECO:0000256" key="1">
    <source>
        <dbReference type="ARBA" id="ARBA00004123"/>
    </source>
</evidence>
<dbReference type="SMART" id="SM00339">
    <property type="entry name" value="FH"/>
    <property type="match status" value="1"/>
</dbReference>
<name>A0ABR3XY03_9EURO</name>
<dbReference type="CDD" id="cd20032">
    <property type="entry name" value="FH_FOXO"/>
    <property type="match status" value="1"/>
</dbReference>
<feature type="region of interest" description="Disordered" evidence="7">
    <location>
        <begin position="282"/>
        <end position="335"/>
    </location>
</feature>
<dbReference type="PROSITE" id="PS50039">
    <property type="entry name" value="FORK_HEAD_3"/>
    <property type="match status" value="1"/>
</dbReference>
<dbReference type="InterPro" id="IPR036388">
    <property type="entry name" value="WH-like_DNA-bd_sf"/>
</dbReference>
<comment type="caution">
    <text evidence="9">The sequence shown here is derived from an EMBL/GenBank/DDBJ whole genome shotgun (WGS) entry which is preliminary data.</text>
</comment>
<evidence type="ECO:0000256" key="6">
    <source>
        <dbReference type="PROSITE-ProRule" id="PRU00089"/>
    </source>
</evidence>
<protein>
    <recommendedName>
        <fullName evidence="8">Fork-head domain-containing protein</fullName>
    </recommendedName>
</protein>
<dbReference type="EMBL" id="JAVDPF010000008">
    <property type="protein sequence ID" value="KAL1880891.1"/>
    <property type="molecule type" value="Genomic_DNA"/>
</dbReference>
<dbReference type="PANTHER" id="PTHR45881:SF5">
    <property type="entry name" value="FORK-HEAD DOMAIN-CONTAINING PROTEIN"/>
    <property type="match status" value="1"/>
</dbReference>
<reference evidence="9 10" key="1">
    <citation type="journal article" date="2024" name="IMA Fungus">
        <title>IMA Genome - F19 : A genome assembly and annotation guide to empower mycologists, including annotated draft genome sequences of Ceratocystis pirilliformis, Diaporthe australafricana, Fusarium ophioides, Paecilomyces lecythidis, and Sporothrix stenoceras.</title>
        <authorList>
            <person name="Aylward J."/>
            <person name="Wilson A.M."/>
            <person name="Visagie C.M."/>
            <person name="Spraker J."/>
            <person name="Barnes I."/>
            <person name="Buitendag C."/>
            <person name="Ceriani C."/>
            <person name="Del Mar Angel L."/>
            <person name="du Plessis D."/>
            <person name="Fuchs T."/>
            <person name="Gasser K."/>
            <person name="Kramer D."/>
            <person name="Li W."/>
            <person name="Munsamy K."/>
            <person name="Piso A."/>
            <person name="Price J.L."/>
            <person name="Sonnekus B."/>
            <person name="Thomas C."/>
            <person name="van der Nest A."/>
            <person name="van Dijk A."/>
            <person name="van Heerden A."/>
            <person name="van Vuuren N."/>
            <person name="Yilmaz N."/>
            <person name="Duong T.A."/>
            <person name="van der Merwe N.A."/>
            <person name="Wingfield M.J."/>
            <person name="Wingfield B.D."/>
        </authorList>
    </citation>
    <scope>NUCLEOTIDE SEQUENCE [LARGE SCALE GENOMIC DNA]</scope>
    <source>
        <strain evidence="9 10">CMW 18167</strain>
    </source>
</reference>
<keyword evidence="4" id="KW-0804">Transcription</keyword>
<sequence>MGQPLTTSTLRDFDLYSTEGIWTPPDLASQLPQSISLPILDDVDFWQSGPVRRSVLDFPEGTNFLATEVCGRLSKNGDGYMNSPSSTQSFTNHLTGSETCLQNFDCIDILDRGYYHPTSTDFARSESGRLAFSPEVDKRRWEHVAAPTSPALSTFSHLSAELQSVADPLTIASRAVQDGDDVDVSSVDMDDDSANEPYSSLIYRALIAAPGRKLPLQGIYSWFEKNTSKGKDQSSKGWQNSIRHNLSMNAGFEAIKETTVGNKSVNYWKLTEDAIKCGRVESTTRYRKQGSHKKSMKSDHPAPQRQRSGAKGGRAAKISARRKRAKQEEQKIEQYCHSQSGAIDSLQDQDSHPATGRNFPHAVTPPTPLAVSFPDVYGMESVIGCADVPVDSPLFYQDSEPGTSHIAFNIGFPDMADLYGVPNNWVQSL</sequence>
<dbReference type="Gene3D" id="1.10.10.10">
    <property type="entry name" value="Winged helix-like DNA-binding domain superfamily/Winged helix DNA-binding domain"/>
    <property type="match status" value="1"/>
</dbReference>
<dbReference type="InterPro" id="IPR001766">
    <property type="entry name" value="Fork_head_dom"/>
</dbReference>
<evidence type="ECO:0000256" key="5">
    <source>
        <dbReference type="ARBA" id="ARBA00023242"/>
    </source>
</evidence>
<evidence type="ECO:0000313" key="9">
    <source>
        <dbReference type="EMBL" id="KAL1880891.1"/>
    </source>
</evidence>
<feature type="DNA-binding region" description="Fork-head" evidence="6">
    <location>
        <begin position="198"/>
        <end position="290"/>
    </location>
</feature>
<keyword evidence="5 6" id="KW-0539">Nucleus</keyword>
<dbReference type="InterPro" id="IPR030456">
    <property type="entry name" value="TF_fork_head_CS_2"/>
</dbReference>
<dbReference type="PROSITE" id="PS00658">
    <property type="entry name" value="FORK_HEAD_2"/>
    <property type="match status" value="1"/>
</dbReference>
<dbReference type="Pfam" id="PF00250">
    <property type="entry name" value="Forkhead"/>
    <property type="match status" value="1"/>
</dbReference>
<dbReference type="SUPFAM" id="SSF46785">
    <property type="entry name" value="Winged helix' DNA-binding domain"/>
    <property type="match status" value="1"/>
</dbReference>
<gene>
    <name evidence="9" type="ORF">Plec18167_003426</name>
</gene>
<keyword evidence="10" id="KW-1185">Reference proteome</keyword>
<feature type="compositionally biased region" description="Basic residues" evidence="7">
    <location>
        <begin position="285"/>
        <end position="295"/>
    </location>
</feature>
<proteinExistence type="predicted"/>
<accession>A0ABR3XY03</accession>
<feature type="domain" description="Fork-head" evidence="8">
    <location>
        <begin position="198"/>
        <end position="290"/>
    </location>
</feature>
<dbReference type="Proteomes" id="UP001583193">
    <property type="component" value="Unassembled WGS sequence"/>
</dbReference>
<evidence type="ECO:0000256" key="2">
    <source>
        <dbReference type="ARBA" id="ARBA00023015"/>
    </source>
</evidence>
<keyword evidence="3 6" id="KW-0238">DNA-binding</keyword>
<feature type="region of interest" description="Disordered" evidence="7">
    <location>
        <begin position="344"/>
        <end position="363"/>
    </location>
</feature>
<comment type="subcellular location">
    <subcellularLocation>
        <location evidence="1 6">Nucleus</location>
    </subcellularLocation>
</comment>
<dbReference type="InterPro" id="IPR036390">
    <property type="entry name" value="WH_DNA-bd_sf"/>
</dbReference>
<keyword evidence="2" id="KW-0805">Transcription regulation</keyword>
<evidence type="ECO:0000256" key="4">
    <source>
        <dbReference type="ARBA" id="ARBA00023163"/>
    </source>
</evidence>
<organism evidence="9 10">
    <name type="scientific">Paecilomyces lecythidis</name>
    <dbReference type="NCBI Taxonomy" id="3004212"/>
    <lineage>
        <taxon>Eukaryota</taxon>
        <taxon>Fungi</taxon>
        <taxon>Dikarya</taxon>
        <taxon>Ascomycota</taxon>
        <taxon>Pezizomycotina</taxon>
        <taxon>Eurotiomycetes</taxon>
        <taxon>Eurotiomycetidae</taxon>
        <taxon>Eurotiales</taxon>
        <taxon>Thermoascaceae</taxon>
        <taxon>Paecilomyces</taxon>
    </lineage>
</organism>